<evidence type="ECO:0000313" key="2">
    <source>
        <dbReference type="Proteomes" id="UP001060215"/>
    </source>
</evidence>
<accession>A0ACC0FMS2</accession>
<gene>
    <name evidence="1" type="ORF">LOK49_LG13G02079</name>
</gene>
<dbReference type="Proteomes" id="UP001060215">
    <property type="component" value="Chromosome 14"/>
</dbReference>
<keyword evidence="2" id="KW-1185">Reference proteome</keyword>
<proteinExistence type="predicted"/>
<comment type="caution">
    <text evidence="1">The sequence shown here is derived from an EMBL/GenBank/DDBJ whole genome shotgun (WGS) entry which is preliminary data.</text>
</comment>
<evidence type="ECO:0000313" key="1">
    <source>
        <dbReference type="EMBL" id="KAI7989629.1"/>
    </source>
</evidence>
<reference evidence="1 2" key="1">
    <citation type="journal article" date="2022" name="Plant J.">
        <title>Chromosome-level genome of Camellia lanceoleosa provides a valuable resource for understanding genome evolution and self-incompatibility.</title>
        <authorList>
            <person name="Gong W."/>
            <person name="Xiao S."/>
            <person name="Wang L."/>
            <person name="Liao Z."/>
            <person name="Chang Y."/>
            <person name="Mo W."/>
            <person name="Hu G."/>
            <person name="Li W."/>
            <person name="Zhao G."/>
            <person name="Zhu H."/>
            <person name="Hu X."/>
            <person name="Ji K."/>
            <person name="Xiang X."/>
            <person name="Song Q."/>
            <person name="Yuan D."/>
            <person name="Jin S."/>
            <person name="Zhang L."/>
        </authorList>
    </citation>
    <scope>NUCLEOTIDE SEQUENCE [LARGE SCALE GENOMIC DNA]</scope>
    <source>
        <strain evidence="1">SQ_2022a</strain>
    </source>
</reference>
<keyword evidence="1" id="KW-0378">Hydrolase</keyword>
<name>A0ACC0FMS2_9ERIC</name>
<organism evidence="1 2">
    <name type="scientific">Camellia lanceoleosa</name>
    <dbReference type="NCBI Taxonomy" id="1840588"/>
    <lineage>
        <taxon>Eukaryota</taxon>
        <taxon>Viridiplantae</taxon>
        <taxon>Streptophyta</taxon>
        <taxon>Embryophyta</taxon>
        <taxon>Tracheophyta</taxon>
        <taxon>Spermatophyta</taxon>
        <taxon>Magnoliopsida</taxon>
        <taxon>eudicotyledons</taxon>
        <taxon>Gunneridae</taxon>
        <taxon>Pentapetalae</taxon>
        <taxon>asterids</taxon>
        <taxon>Ericales</taxon>
        <taxon>Theaceae</taxon>
        <taxon>Camellia</taxon>
    </lineage>
</organism>
<sequence length="336" mass="38757">MKFSSKSDAETENMDHNSWHAIPLDYGNSEVTRSLRDIPPAHYIFKIERFSLLSQILIDTEEQNYESDIFEASGYKWKLSLYPNGDKEREGEGHISVYLVIVETRNLPLGWEVNVNFKLFVYDQIQDKYMTIQDIDGKVRRFHGMKREWGFAQLLPLSTFNDAANGYLIRDTCVFGAEVFVINYTGRGECLTLGKELDNTHTWKIDNFSSLDGEIHFSDVFTIGNQKWKLWLYPKGDSLEKDKWLSLYLVLDNWNTFPSERKTYSKFSLRIRNQYNDQHVEFTASNCFSASNFAGGVSSFLSLTDLHDASLGFLVNDTLIVQAEVIVTSTVKNFSE</sequence>
<dbReference type="EMBL" id="CM045771">
    <property type="protein sequence ID" value="KAI7989629.1"/>
    <property type="molecule type" value="Genomic_DNA"/>
</dbReference>
<protein>
    <submittedName>
        <fullName evidence="1">Ubiquitin carboxyl-terminal hydrolase 12</fullName>
    </submittedName>
</protein>